<keyword evidence="3" id="KW-0488">Methylation</keyword>
<dbReference type="InterPro" id="IPR003660">
    <property type="entry name" value="HAMP_dom"/>
</dbReference>
<accession>A0A399M8Z3</accession>
<dbReference type="InterPro" id="IPR004089">
    <property type="entry name" value="MCPsignal_dom"/>
</dbReference>
<evidence type="ECO:0000313" key="14">
    <source>
        <dbReference type="EMBL" id="RII78262.1"/>
    </source>
</evidence>
<dbReference type="PROSITE" id="PS51753">
    <property type="entry name" value="HBM"/>
    <property type="match status" value="1"/>
</dbReference>
<dbReference type="SMART" id="SM00304">
    <property type="entry name" value="HAMP"/>
    <property type="match status" value="2"/>
</dbReference>
<dbReference type="CDD" id="cd11386">
    <property type="entry name" value="MCP_signal"/>
    <property type="match status" value="1"/>
</dbReference>
<dbReference type="SUPFAM" id="SSF58104">
    <property type="entry name" value="Methyl-accepting chemotaxis protein (MCP) signaling domain"/>
    <property type="match status" value="1"/>
</dbReference>
<feature type="domain" description="Methyl-accepting transducer" evidence="11">
    <location>
        <begin position="379"/>
        <end position="615"/>
    </location>
</feature>
<dbReference type="Pfam" id="PF00015">
    <property type="entry name" value="MCPsignal"/>
    <property type="match status" value="1"/>
</dbReference>
<evidence type="ECO:0000256" key="7">
    <source>
        <dbReference type="ARBA" id="ARBA00023224"/>
    </source>
</evidence>
<dbReference type="CDD" id="cd06225">
    <property type="entry name" value="HAMP"/>
    <property type="match status" value="1"/>
</dbReference>
<organism evidence="14 15">
    <name type="scientific">Pseudomonas monteilii</name>
    <dbReference type="NCBI Taxonomy" id="76759"/>
    <lineage>
        <taxon>Bacteria</taxon>
        <taxon>Pseudomonadati</taxon>
        <taxon>Pseudomonadota</taxon>
        <taxon>Gammaproteobacteria</taxon>
        <taxon>Pseudomonadales</taxon>
        <taxon>Pseudomonadaceae</taxon>
        <taxon>Pseudomonas</taxon>
    </lineage>
</organism>
<protein>
    <submittedName>
        <fullName evidence="14">Methyl-accepting chemotaxis protein</fullName>
    </submittedName>
</protein>
<dbReference type="Pfam" id="PF00672">
    <property type="entry name" value="HAMP"/>
    <property type="match status" value="1"/>
</dbReference>
<evidence type="ECO:0000259" key="12">
    <source>
        <dbReference type="PROSITE" id="PS50885"/>
    </source>
</evidence>
<name>A0A399M8Z3_9PSED</name>
<dbReference type="SMART" id="SM01358">
    <property type="entry name" value="HBM"/>
    <property type="match status" value="1"/>
</dbReference>
<gene>
    <name evidence="14" type="ORF">D0894_08490</name>
</gene>
<evidence type="ECO:0000256" key="9">
    <source>
        <dbReference type="PROSITE-ProRule" id="PRU00284"/>
    </source>
</evidence>
<comment type="subcellular location">
    <subcellularLocation>
        <location evidence="1">Cell membrane</location>
        <topology evidence="1">Multi-pass membrane protein</topology>
    </subcellularLocation>
</comment>
<comment type="similarity">
    <text evidence="8">Belongs to the methyl-accepting chemotaxis (MCP) protein family.</text>
</comment>
<dbReference type="GO" id="GO:0006935">
    <property type="term" value="P:chemotaxis"/>
    <property type="evidence" value="ECO:0007669"/>
    <property type="project" value="UniProtKB-ARBA"/>
</dbReference>
<evidence type="ECO:0000256" key="5">
    <source>
        <dbReference type="ARBA" id="ARBA00022989"/>
    </source>
</evidence>
<evidence type="ECO:0000256" key="4">
    <source>
        <dbReference type="ARBA" id="ARBA00022692"/>
    </source>
</evidence>
<dbReference type="SMART" id="SM00283">
    <property type="entry name" value="MA"/>
    <property type="match status" value="1"/>
</dbReference>
<dbReference type="EMBL" id="QWLL01000017">
    <property type="protein sequence ID" value="RII78262.1"/>
    <property type="molecule type" value="Genomic_DNA"/>
</dbReference>
<feature type="transmembrane region" description="Helical" evidence="10">
    <location>
        <begin position="300"/>
        <end position="325"/>
    </location>
</feature>
<keyword evidence="6 10" id="KW-0472">Membrane</keyword>
<keyword evidence="2" id="KW-1003">Cell membrane</keyword>
<evidence type="ECO:0000259" key="13">
    <source>
        <dbReference type="PROSITE" id="PS51753"/>
    </source>
</evidence>
<reference evidence="14 15" key="1">
    <citation type="submission" date="2018-08" db="EMBL/GenBank/DDBJ databases">
        <title>Draft genome sequence of the cyanotroph, Pseudomonas monteilii BCN3.</title>
        <authorList>
            <person name="Jones L.B."/>
            <person name="Kunz D.A."/>
        </authorList>
    </citation>
    <scope>NUCLEOTIDE SEQUENCE [LARGE SCALE GENOMIC DNA]</scope>
    <source>
        <strain evidence="14 15">BCN3</strain>
    </source>
</reference>
<evidence type="ECO:0000256" key="1">
    <source>
        <dbReference type="ARBA" id="ARBA00004651"/>
    </source>
</evidence>
<proteinExistence type="inferred from homology"/>
<dbReference type="GO" id="GO:0005886">
    <property type="term" value="C:plasma membrane"/>
    <property type="evidence" value="ECO:0007669"/>
    <property type="project" value="UniProtKB-SubCell"/>
</dbReference>
<dbReference type="PANTHER" id="PTHR32089:SF119">
    <property type="entry name" value="METHYL-ACCEPTING CHEMOTAXIS PROTEIN CTPL"/>
    <property type="match status" value="1"/>
</dbReference>
<dbReference type="PANTHER" id="PTHR32089">
    <property type="entry name" value="METHYL-ACCEPTING CHEMOTAXIS PROTEIN MCPB"/>
    <property type="match status" value="1"/>
</dbReference>
<evidence type="ECO:0000313" key="15">
    <source>
        <dbReference type="Proteomes" id="UP000265875"/>
    </source>
</evidence>
<dbReference type="AlphaFoldDB" id="A0A399M8Z3"/>
<dbReference type="Gene3D" id="1.10.287.950">
    <property type="entry name" value="Methyl-accepting chemotaxis protein"/>
    <property type="match status" value="1"/>
</dbReference>
<dbReference type="GO" id="GO:0007165">
    <property type="term" value="P:signal transduction"/>
    <property type="evidence" value="ECO:0007669"/>
    <property type="project" value="UniProtKB-KW"/>
</dbReference>
<evidence type="ECO:0000256" key="10">
    <source>
        <dbReference type="SAM" id="Phobius"/>
    </source>
</evidence>
<sequence>MRYLKTLLLDLSVRWKLLLGFGLMLSITLLVTWVSLSLYQTTLKSVDSLLGVNRMNLALSQARLHQVLFSIAADRSEMAQALQLSDGVLGQASDIERVTSSVATQTHMQQIQADVSVFRQQVMSLGQAMEVRDAAQASMESAAASALGRFEALRDALGEAVQQAVAARNDTVQVSRLLEQLEQANSMLMELQSIRLAEKSFLLNEPGSEGIEEYFAMLENAAKFLIEDMAQQEHRLLVEQSLQELTQYKDQFDALQQSVRRQAVSANDLNTRAEKVSQASAESVDAQYGQLAEGARHARLVLIVAAMVASVLSVLCALLVTRLIVAPLLHAVRVAGRIAEGDLTEEVVETRGDELGLLMDAMAQMSRNLRDLIGQLWQGVSRLSEAAGELSSITQQTRAGVSEQRSDISQVTAAMSQMAAAVREVAHVAESAAISAGEADRQTHASGEVVRQAMSGSQQLALDVEASAESMRRVHQDCQQIGSVLGVIHSIAEQTNLLALNAAIEAARAGESGRGFAVVADEVRALAHGTLDSARQIQALIGRLQDGASHAVQSMEECRQAADDTLQASSLAGDALSLIDNAVARIQQTSQQIATAAEEQTAVAGDISQRLHSIRAAAEESALAADRTHDAGRALSGLSERMQVLVNRFRL</sequence>
<evidence type="ECO:0000256" key="2">
    <source>
        <dbReference type="ARBA" id="ARBA00022475"/>
    </source>
</evidence>
<evidence type="ECO:0000256" key="3">
    <source>
        <dbReference type="ARBA" id="ARBA00022481"/>
    </source>
</evidence>
<keyword evidence="7 9" id="KW-0807">Transducer</keyword>
<evidence type="ECO:0000256" key="8">
    <source>
        <dbReference type="ARBA" id="ARBA00029447"/>
    </source>
</evidence>
<comment type="caution">
    <text evidence="14">The sequence shown here is derived from an EMBL/GenBank/DDBJ whole genome shotgun (WGS) entry which is preliminary data.</text>
</comment>
<dbReference type="InterPro" id="IPR032255">
    <property type="entry name" value="HBM"/>
</dbReference>
<keyword evidence="4 10" id="KW-0812">Transmembrane</keyword>
<dbReference type="PROSITE" id="PS50885">
    <property type="entry name" value="HAMP"/>
    <property type="match status" value="1"/>
</dbReference>
<dbReference type="PROSITE" id="PS50111">
    <property type="entry name" value="CHEMOTAXIS_TRANSDUC_2"/>
    <property type="match status" value="1"/>
</dbReference>
<dbReference type="Proteomes" id="UP000265875">
    <property type="component" value="Unassembled WGS sequence"/>
</dbReference>
<keyword evidence="5 10" id="KW-1133">Transmembrane helix</keyword>
<feature type="domain" description="HAMP" evidence="12">
    <location>
        <begin position="322"/>
        <end position="374"/>
    </location>
</feature>
<feature type="domain" description="HBM" evidence="13">
    <location>
        <begin position="44"/>
        <end position="295"/>
    </location>
</feature>
<feature type="transmembrane region" description="Helical" evidence="10">
    <location>
        <begin position="17"/>
        <end position="39"/>
    </location>
</feature>
<dbReference type="FunFam" id="1.10.287.950:FF:000001">
    <property type="entry name" value="Methyl-accepting chemotaxis sensory transducer"/>
    <property type="match status" value="1"/>
</dbReference>
<evidence type="ECO:0000259" key="11">
    <source>
        <dbReference type="PROSITE" id="PS50111"/>
    </source>
</evidence>
<evidence type="ECO:0000256" key="6">
    <source>
        <dbReference type="ARBA" id="ARBA00023136"/>
    </source>
</evidence>